<dbReference type="Gramene" id="PVH63358">
    <property type="protein sequence ID" value="PVH63358"/>
    <property type="gene ID" value="PAHAL_2G011800"/>
</dbReference>
<proteinExistence type="predicted"/>
<name>A0A2T8KME1_9POAL</name>
<gene>
    <name evidence="1" type="ORF">PAHAL_2G011800</name>
</gene>
<accession>A0A2T8KME1</accession>
<evidence type="ECO:0000313" key="1">
    <source>
        <dbReference type="EMBL" id="PVH63358.1"/>
    </source>
</evidence>
<dbReference type="EMBL" id="CM008047">
    <property type="protein sequence ID" value="PVH63358.1"/>
    <property type="molecule type" value="Genomic_DNA"/>
</dbReference>
<sequence length="38" mass="4252">MHYGKRVFVAGVGWQQQVWQHVAARSLTVERGGPARTS</sequence>
<reference evidence="1" key="1">
    <citation type="submission" date="2018-04" db="EMBL/GenBank/DDBJ databases">
        <title>WGS assembly of Panicum hallii.</title>
        <authorList>
            <person name="Lovell J."/>
            <person name="Jenkins J."/>
            <person name="Lowry D."/>
            <person name="Mamidi S."/>
            <person name="Sreedasyam A."/>
            <person name="Weng X."/>
            <person name="Barry K."/>
            <person name="Bonette J."/>
            <person name="Campitelli B."/>
            <person name="Daum C."/>
            <person name="Gordon S."/>
            <person name="Gould B."/>
            <person name="Lipzen A."/>
            <person name="Macqueen A."/>
            <person name="Palacio-Mejia J."/>
            <person name="Plott C."/>
            <person name="Shakirov E."/>
            <person name="Shu S."/>
            <person name="Yoshinaga Y."/>
            <person name="Zane M."/>
            <person name="Rokhsar D."/>
            <person name="Grimwood J."/>
            <person name="Schmutz J."/>
            <person name="Juenger T."/>
        </authorList>
    </citation>
    <scope>NUCLEOTIDE SEQUENCE [LARGE SCALE GENOMIC DNA]</scope>
    <source>
        <strain evidence="1">FIL2</strain>
    </source>
</reference>
<protein>
    <submittedName>
        <fullName evidence="1">Uncharacterized protein</fullName>
    </submittedName>
</protein>
<organism evidence="1">
    <name type="scientific">Panicum hallii</name>
    <dbReference type="NCBI Taxonomy" id="206008"/>
    <lineage>
        <taxon>Eukaryota</taxon>
        <taxon>Viridiplantae</taxon>
        <taxon>Streptophyta</taxon>
        <taxon>Embryophyta</taxon>
        <taxon>Tracheophyta</taxon>
        <taxon>Spermatophyta</taxon>
        <taxon>Magnoliopsida</taxon>
        <taxon>Liliopsida</taxon>
        <taxon>Poales</taxon>
        <taxon>Poaceae</taxon>
        <taxon>PACMAD clade</taxon>
        <taxon>Panicoideae</taxon>
        <taxon>Panicodae</taxon>
        <taxon>Paniceae</taxon>
        <taxon>Panicinae</taxon>
        <taxon>Panicum</taxon>
        <taxon>Panicum sect. Panicum</taxon>
    </lineage>
</organism>
<dbReference type="AlphaFoldDB" id="A0A2T8KME1"/>
<dbReference type="Proteomes" id="UP000243499">
    <property type="component" value="Chromosome 2"/>
</dbReference>